<evidence type="ECO:0000259" key="2">
    <source>
        <dbReference type="Pfam" id="PF13460"/>
    </source>
</evidence>
<comment type="similarity">
    <text evidence="1">Belongs to the avfA family.</text>
</comment>
<accession>A0AAN6ENM0</accession>
<dbReference type="InterPro" id="IPR036291">
    <property type="entry name" value="NAD(P)-bd_dom_sf"/>
</dbReference>
<dbReference type="PANTHER" id="PTHR15020">
    <property type="entry name" value="FLAVIN REDUCTASE-RELATED"/>
    <property type="match status" value="1"/>
</dbReference>
<organism evidence="3 4">
    <name type="scientific">Exophiala dermatitidis</name>
    <name type="common">Black yeast-like fungus</name>
    <name type="synonym">Wangiella dermatitidis</name>
    <dbReference type="NCBI Taxonomy" id="5970"/>
    <lineage>
        <taxon>Eukaryota</taxon>
        <taxon>Fungi</taxon>
        <taxon>Dikarya</taxon>
        <taxon>Ascomycota</taxon>
        <taxon>Pezizomycotina</taxon>
        <taxon>Eurotiomycetes</taxon>
        <taxon>Chaetothyriomycetidae</taxon>
        <taxon>Chaetothyriales</taxon>
        <taxon>Herpotrichiellaceae</taxon>
        <taxon>Exophiala</taxon>
    </lineage>
</organism>
<name>A0AAN6ENM0_EXODE</name>
<dbReference type="SUPFAM" id="SSF51735">
    <property type="entry name" value="NAD(P)-binding Rossmann-fold domains"/>
    <property type="match status" value="1"/>
</dbReference>
<comment type="caution">
    <text evidence="3">The sequence shown here is derived from an EMBL/GenBank/DDBJ whole genome shotgun (WGS) entry which is preliminary data.</text>
</comment>
<evidence type="ECO:0000313" key="4">
    <source>
        <dbReference type="Proteomes" id="UP001161757"/>
    </source>
</evidence>
<proteinExistence type="inferred from homology"/>
<dbReference type="EMBL" id="JAJGCB010000017">
    <property type="protein sequence ID" value="KAJ8988700.1"/>
    <property type="molecule type" value="Genomic_DNA"/>
</dbReference>
<feature type="domain" description="NAD(P)-binding" evidence="2">
    <location>
        <begin position="9"/>
        <end position="209"/>
    </location>
</feature>
<evidence type="ECO:0000256" key="1">
    <source>
        <dbReference type="ARBA" id="ARBA00038376"/>
    </source>
</evidence>
<dbReference type="Pfam" id="PF13460">
    <property type="entry name" value="NAD_binding_10"/>
    <property type="match status" value="1"/>
</dbReference>
<sequence>MAITIAVLGGTGLTGRNVVEQLIEKPNVNLRVYARSRPKLLALFPGLDKNPRVSIFIAPVNDVESMKKCLSGVDVIIFTLGLNDNLKGVSVIEDGAKSVVAALQDLKGSTPNWRKPRLLLLSSSTWNERFASHRPAIVHWLISNAFYYPYLDLRRGTALLQSHPDLVDVTLIQPGALVEDEPSGHEISTESVRLAVSYPDLAAGFVELATVPGYEKLKAVGVSSKKGDQPAKYGPELALRVLMGFCAYIPGFWTVHSLVAGRPA</sequence>
<protein>
    <recommendedName>
        <fullName evidence="2">NAD(P)-binding domain-containing protein</fullName>
    </recommendedName>
</protein>
<dbReference type="InterPro" id="IPR016040">
    <property type="entry name" value="NAD(P)-bd_dom"/>
</dbReference>
<dbReference type="PANTHER" id="PTHR15020:SF50">
    <property type="entry name" value="UPF0659 PROTEIN YMR090W"/>
    <property type="match status" value="1"/>
</dbReference>
<dbReference type="AlphaFoldDB" id="A0AAN6ENM0"/>
<gene>
    <name evidence="3" type="ORF">HRR80_007328</name>
</gene>
<dbReference type="Gene3D" id="3.40.50.720">
    <property type="entry name" value="NAD(P)-binding Rossmann-like Domain"/>
    <property type="match status" value="1"/>
</dbReference>
<reference evidence="3" key="1">
    <citation type="submission" date="2023-01" db="EMBL/GenBank/DDBJ databases">
        <title>Exophiala dermititidis isolated from Cystic Fibrosis Patient.</title>
        <authorList>
            <person name="Kurbessoian T."/>
            <person name="Crocker A."/>
            <person name="Murante D."/>
            <person name="Hogan D.A."/>
            <person name="Stajich J.E."/>
        </authorList>
    </citation>
    <scope>NUCLEOTIDE SEQUENCE</scope>
    <source>
        <strain evidence="3">Ex8</strain>
    </source>
</reference>
<evidence type="ECO:0000313" key="3">
    <source>
        <dbReference type="EMBL" id="KAJ8988700.1"/>
    </source>
</evidence>
<dbReference type="Proteomes" id="UP001161757">
    <property type="component" value="Unassembled WGS sequence"/>
</dbReference>